<dbReference type="InterPro" id="IPR052577">
    <property type="entry name" value="VWA7"/>
</dbReference>
<dbReference type="InterPro" id="IPR056862">
    <property type="entry name" value="VWA7_N"/>
</dbReference>
<organism evidence="9 10">
    <name type="scientific">Carassius auratus</name>
    <name type="common">Goldfish</name>
    <dbReference type="NCBI Taxonomy" id="7957"/>
    <lineage>
        <taxon>Eukaryota</taxon>
        <taxon>Metazoa</taxon>
        <taxon>Chordata</taxon>
        <taxon>Craniata</taxon>
        <taxon>Vertebrata</taxon>
        <taxon>Euteleostomi</taxon>
        <taxon>Actinopterygii</taxon>
        <taxon>Neopterygii</taxon>
        <taxon>Teleostei</taxon>
        <taxon>Ostariophysi</taxon>
        <taxon>Cypriniformes</taxon>
        <taxon>Cyprinidae</taxon>
        <taxon>Cyprininae</taxon>
        <taxon>Carassius</taxon>
    </lineage>
</organism>
<dbReference type="InterPro" id="IPR056861">
    <property type="entry name" value="HMCN1-like_VWA"/>
</dbReference>
<evidence type="ECO:0000259" key="6">
    <source>
        <dbReference type="Pfam" id="PF23619"/>
    </source>
</evidence>
<dbReference type="Pfam" id="PF25106">
    <property type="entry name" value="VWA_4"/>
    <property type="match status" value="1"/>
</dbReference>
<dbReference type="InterPro" id="IPR036465">
    <property type="entry name" value="vWFA_dom_sf"/>
</dbReference>
<sequence>MMTQISLHTVIILFFILQSKVGTLSFKLMLTRSITHQEITQKAILQTTAEVCKTQALQQGRDFVQPKVLTVESLTEACSSPTSAKGFQQAIDTVCDSNAGIDKHHMSDAEYHFDDESFEKGQNLIKYGVTAVKNAANEKNYEMARERLGEIMHTIQDFYSHSNWIELGNLFPYSNLTRPDGKIDNTAGARPTCRNCDDDCSGNILKDIIDEKKLTSGYFGLKKKPGKCSHGGFLDFSSLSEPRGGINKDTHSSSHGDLHEDAARVAIAATRELLEDIRGFLGDSDFLRLMGFSQSSVLCFAIDTTGSMGDDIDEVQRVTFDITDRMRDTVSEYILVPFNDPDFGPLIRTTDPDEFKLQINALQPHDGGDAPELCLSGLRLALTGSPPQTKIFVFTDADAKDKELKSTVLALIESTKSVVNFMLTNGFAARRRRSVDLNQGQYQNYSTRISNPLNQVYEDLALASGGQAIEVTKATLPHATRIIVDASTSSLVTVFQAVRNPGKEESFSFIVDDSLQNMTIYITGTSLVFTITSPSGDSQTNEELNGTLGLVEHVGNFYTVRLSILDQVGLWNINIASLQPYTIKVLGQSDIDFLFNFVELSEGAHSGYSVLSGRLPENRNVTLLLTIMGGDTVSPTEVALVKSSDSQSINGTLEKLADGKFLVTMNSVPAGEFVVRVIGERSSSRASNGRFQRQSITQQRASSLVITAWTDEVWEPGKTLSIPFTVVNNSSDVLLNINARNDRGFATVFPSSLYVGSGNGGNSAVNITAPPNTPSGTQVTLTIEAETSGKSDFNYAVLKLTVVSPITDFTSPVCEIVSVNANCSGNCSLSSWELSANLTDGNGTGIMSLVLRQGLGSLNTTTVIGGEGVNVTLASYSASCCSEVMELVAVDGAGNVGTCLKSITSAVTTTSNSFMSTTSTTNSQTTATATTTATTTVTTKITMTSTPSTNATSDSDGCPSDPPSSFWLSLGAFLLVHVLCF</sequence>
<accession>A0A6P6MA76</accession>
<keyword evidence="3" id="KW-0732">Signal</keyword>
<dbReference type="InterPro" id="IPR057615">
    <property type="entry name" value="Ig_VWA7"/>
</dbReference>
<dbReference type="InterPro" id="IPR056475">
    <property type="entry name" value="GBD_Hemicentin/VWA7"/>
</dbReference>
<dbReference type="GeneID" id="113065872"/>
<keyword evidence="2" id="KW-0964">Secreted</keyword>
<feature type="domain" description="Hemicentin/VWA7 galactose-binding" evidence="5">
    <location>
        <begin position="492"/>
        <end position="589"/>
    </location>
</feature>
<protein>
    <submittedName>
        <fullName evidence="10">von Willebrand factor A domain-containing protein 7-like</fullName>
    </submittedName>
</protein>
<evidence type="ECO:0000259" key="7">
    <source>
        <dbReference type="Pfam" id="PF25106"/>
    </source>
</evidence>
<feature type="domain" description="Hemicentin-1-like von Willebrand factor A" evidence="7">
    <location>
        <begin position="298"/>
        <end position="473"/>
    </location>
</feature>
<evidence type="ECO:0000256" key="2">
    <source>
        <dbReference type="ARBA" id="ARBA00022525"/>
    </source>
</evidence>
<dbReference type="Proteomes" id="UP000515129">
    <property type="component" value="Chromosome 4"/>
</dbReference>
<keyword evidence="9" id="KW-1185">Reference proteome</keyword>
<evidence type="ECO:0000256" key="1">
    <source>
        <dbReference type="ARBA" id="ARBA00004613"/>
    </source>
</evidence>
<evidence type="ECO:0000256" key="3">
    <source>
        <dbReference type="ARBA" id="ARBA00022729"/>
    </source>
</evidence>
<feature type="domain" description="VWA7 Ig-like" evidence="6">
    <location>
        <begin position="706"/>
        <end position="803"/>
    </location>
</feature>
<dbReference type="Gene3D" id="3.40.50.410">
    <property type="entry name" value="von Willebrand factor, type A domain"/>
    <property type="match status" value="1"/>
</dbReference>
<evidence type="ECO:0000259" key="8">
    <source>
        <dbReference type="Pfam" id="PF25107"/>
    </source>
</evidence>
<dbReference type="GO" id="GO:0005576">
    <property type="term" value="C:extracellular region"/>
    <property type="evidence" value="ECO:0007669"/>
    <property type="project" value="UniProtKB-SubCell"/>
</dbReference>
<dbReference type="SUPFAM" id="SSF53300">
    <property type="entry name" value="vWA-like"/>
    <property type="match status" value="1"/>
</dbReference>
<dbReference type="Pfam" id="PF23619">
    <property type="entry name" value="Ig_VWA7"/>
    <property type="match status" value="1"/>
</dbReference>
<dbReference type="PANTHER" id="PTHR14905">
    <property type="entry name" value="NG37"/>
    <property type="match status" value="1"/>
</dbReference>
<evidence type="ECO:0000259" key="5">
    <source>
        <dbReference type="Pfam" id="PF23560"/>
    </source>
</evidence>
<evidence type="ECO:0000256" key="4">
    <source>
        <dbReference type="ARBA" id="ARBA00023180"/>
    </source>
</evidence>
<dbReference type="RefSeq" id="XP_026093212.1">
    <property type="nucleotide sequence ID" value="XM_026237427.1"/>
</dbReference>
<dbReference type="AlphaFoldDB" id="A0A6P6MA76"/>
<evidence type="ECO:0000313" key="9">
    <source>
        <dbReference type="Proteomes" id="UP000515129"/>
    </source>
</evidence>
<dbReference type="KEGG" id="caua:113065872"/>
<name>A0A6P6MA76_CARAU</name>
<proteinExistence type="predicted"/>
<keyword evidence="4" id="KW-0325">Glycoprotein</keyword>
<dbReference type="PANTHER" id="PTHR14905:SF18">
    <property type="entry name" value="VON WILLEBRAND FACTOR A DOMAIN-CONTAINING 10, TANDEM DUPLICATE 1-RELATED"/>
    <property type="match status" value="1"/>
</dbReference>
<dbReference type="Pfam" id="PF23560">
    <property type="entry name" value="GBD_Hemicentin"/>
    <property type="match status" value="1"/>
</dbReference>
<comment type="subcellular location">
    <subcellularLocation>
        <location evidence="1">Secreted</location>
    </subcellularLocation>
</comment>
<gene>
    <name evidence="10" type="primary">LOC113065872</name>
</gene>
<dbReference type="Pfam" id="PF25107">
    <property type="entry name" value="VWA7_N"/>
    <property type="match status" value="1"/>
</dbReference>
<evidence type="ECO:0000313" key="10">
    <source>
        <dbReference type="RefSeq" id="XP_026093212.1"/>
    </source>
</evidence>
<feature type="domain" description="VWA7 N-terminal" evidence="8">
    <location>
        <begin position="69"/>
        <end position="287"/>
    </location>
</feature>
<dbReference type="OrthoDB" id="301415at2759"/>
<reference evidence="10" key="1">
    <citation type="submission" date="2025-08" db="UniProtKB">
        <authorList>
            <consortium name="RefSeq"/>
        </authorList>
    </citation>
    <scope>IDENTIFICATION</scope>
    <source>
        <strain evidence="10">Wakin</strain>
        <tissue evidence="10">Muscle</tissue>
    </source>
</reference>